<accession>A0A0H3J686</accession>
<dbReference type="EMBL" id="CP009268">
    <property type="protein sequence ID" value="AJA51406.1"/>
    <property type="molecule type" value="Genomic_DNA"/>
</dbReference>
<evidence type="ECO:0000256" key="1">
    <source>
        <dbReference type="SAM" id="Phobius"/>
    </source>
</evidence>
<evidence type="ECO:0008006" key="6">
    <source>
        <dbReference type="Google" id="ProtNLM"/>
    </source>
</evidence>
<dbReference type="EMBL" id="JPGY02000001">
    <property type="protein sequence ID" value="KRU12587.1"/>
    <property type="molecule type" value="Genomic_DNA"/>
</dbReference>
<dbReference type="KEGG" id="cpae:CPAST_c13190"/>
<keyword evidence="1" id="KW-0812">Transmembrane</keyword>
<feature type="transmembrane region" description="Helical" evidence="1">
    <location>
        <begin position="6"/>
        <end position="25"/>
    </location>
</feature>
<feature type="transmembrane region" description="Helical" evidence="1">
    <location>
        <begin position="168"/>
        <end position="189"/>
    </location>
</feature>
<proteinExistence type="predicted"/>
<protein>
    <recommendedName>
        <fullName evidence="6">Histidine kinase N-terminal 7TM region domain-containing protein</fullName>
    </recommendedName>
</protein>
<name>A0A0H3J686_CLOPA</name>
<dbReference type="PATRIC" id="fig|1262449.3.peg.2738"/>
<dbReference type="AlphaFoldDB" id="A0A0H3J686"/>
<keyword evidence="1" id="KW-1133">Transmembrane helix</keyword>
<feature type="transmembrane region" description="Helical" evidence="1">
    <location>
        <begin position="94"/>
        <end position="117"/>
    </location>
</feature>
<evidence type="ECO:0000313" key="3">
    <source>
        <dbReference type="EMBL" id="KRU12587.1"/>
    </source>
</evidence>
<sequence length="217" mass="25027">MIVYIYLILLLLVLLSVLSGINLCLRCPKRIRILSFTILILLFLRYVSLFIMYINNNIGYMYIMKSIYFVYLACIPISGIIILYILSRKDNIKFLHITIGSFTFLIMYFLLFSKVSVSIGIIKDAALGYSMNLQNNFLYIGIVYFALNIVLLMFYIDIINSSNTNRTGIILAVCSSLSTVTSVILPYIGIEIMPQYLWGEFMWIITLNYCLSKVKKK</sequence>
<feature type="transmembrane region" description="Helical" evidence="1">
    <location>
        <begin position="137"/>
        <end position="156"/>
    </location>
</feature>
<keyword evidence="5" id="KW-1185">Reference proteome</keyword>
<feature type="transmembrane region" description="Helical" evidence="1">
    <location>
        <begin position="32"/>
        <end position="54"/>
    </location>
</feature>
<feature type="transmembrane region" description="Helical" evidence="1">
    <location>
        <begin position="66"/>
        <end position="87"/>
    </location>
</feature>
<reference evidence="2 5" key="1">
    <citation type="journal article" date="2015" name="Genome Announc.">
        <title>Complete Genome Sequence of the Nitrogen-Fixing and Solvent-Producing Clostridium pasteurianum DSM 525.</title>
        <authorList>
            <person name="Poehlein A."/>
            <person name="Grosse-Honebrink A."/>
            <person name="Zhang Y."/>
            <person name="Minton N.P."/>
            <person name="Daniel R."/>
        </authorList>
    </citation>
    <scope>NUCLEOTIDE SEQUENCE [LARGE SCALE GENOMIC DNA]</scope>
    <source>
        <strain evidence="2">DSM 525</strain>
        <strain evidence="5">DSM 525 / ATCC 6013</strain>
    </source>
</reference>
<keyword evidence="1" id="KW-0472">Membrane</keyword>
<reference evidence="3 4" key="3">
    <citation type="journal article" name="Genome Announc.">
        <title>Improved Draft Genome Sequence of Clostridium pasteurianum Strain ATCC 6013 (DSM 525) Using a Hybrid Next-Generation Sequencing Approach.</title>
        <authorList>
            <person name="Pyne M.E."/>
            <person name="Utturkar S."/>
            <person name="Brown S.D."/>
            <person name="Moo-Young M."/>
            <person name="Chung D.A."/>
            <person name="Chou C.P."/>
        </authorList>
    </citation>
    <scope>NUCLEOTIDE SEQUENCE [LARGE SCALE GENOMIC DNA]</scope>
    <source>
        <strain evidence="3 4">ATCC 6013</strain>
    </source>
</reference>
<reference evidence="3" key="2">
    <citation type="submission" date="2015-10" db="EMBL/GenBank/DDBJ databases">
        <title>Improved Draft Genome Sequence of Clostridium pasteurianum Strain ATCC 6013 (DSM 525) Using a Hybrid Next-Generation Sequencing Approach.</title>
        <authorList>
            <person name="Pyne M.E."/>
            <person name="Utturkar S.M."/>
            <person name="Brown S.D."/>
            <person name="Moo-Young M."/>
            <person name="Chung D.A."/>
            <person name="Chou P.C."/>
        </authorList>
    </citation>
    <scope>NUCLEOTIDE SEQUENCE</scope>
    <source>
        <strain evidence="3">ATCC 6013</strain>
    </source>
</reference>
<organism evidence="2 5">
    <name type="scientific">Clostridium pasteurianum DSM 525 = ATCC 6013</name>
    <dbReference type="NCBI Taxonomy" id="1262449"/>
    <lineage>
        <taxon>Bacteria</taxon>
        <taxon>Bacillati</taxon>
        <taxon>Bacillota</taxon>
        <taxon>Clostridia</taxon>
        <taxon>Eubacteriales</taxon>
        <taxon>Clostridiaceae</taxon>
        <taxon>Clostridium</taxon>
    </lineage>
</organism>
<dbReference type="KEGG" id="cpat:CLPA_c13190"/>
<evidence type="ECO:0000313" key="4">
    <source>
        <dbReference type="Proteomes" id="UP000028042"/>
    </source>
</evidence>
<feature type="transmembrane region" description="Helical" evidence="1">
    <location>
        <begin position="195"/>
        <end position="211"/>
    </location>
</feature>
<evidence type="ECO:0000313" key="5">
    <source>
        <dbReference type="Proteomes" id="UP000030905"/>
    </source>
</evidence>
<dbReference type="Proteomes" id="UP000030905">
    <property type="component" value="Chromosome"/>
</dbReference>
<dbReference type="Proteomes" id="UP000028042">
    <property type="component" value="Unassembled WGS sequence"/>
</dbReference>
<evidence type="ECO:0000313" key="2">
    <source>
        <dbReference type="EMBL" id="AJA51406.1"/>
    </source>
</evidence>
<gene>
    <name evidence="2" type="ORF">CLPA_c13190</name>
    <name evidence="3" type="ORF">CP6013_01835</name>
</gene>